<gene>
    <name evidence="1" type="ORF">AVEN_181609_1</name>
</gene>
<evidence type="ECO:0000313" key="1">
    <source>
        <dbReference type="EMBL" id="GBM05216.1"/>
    </source>
</evidence>
<proteinExistence type="predicted"/>
<dbReference type="EMBL" id="BGPR01000213">
    <property type="protein sequence ID" value="GBM05216.1"/>
    <property type="molecule type" value="Genomic_DNA"/>
</dbReference>
<comment type="caution">
    <text evidence="1">The sequence shown here is derived from an EMBL/GenBank/DDBJ whole genome shotgun (WGS) entry which is preliminary data.</text>
</comment>
<protein>
    <submittedName>
        <fullName evidence="1">Uncharacterized protein</fullName>
    </submittedName>
</protein>
<keyword evidence="2" id="KW-1185">Reference proteome</keyword>
<dbReference type="AlphaFoldDB" id="A0A4Y2CMR4"/>
<accession>A0A4Y2CMR4</accession>
<name>A0A4Y2CMR4_ARAVE</name>
<organism evidence="1 2">
    <name type="scientific">Araneus ventricosus</name>
    <name type="common">Orbweaver spider</name>
    <name type="synonym">Epeira ventricosa</name>
    <dbReference type="NCBI Taxonomy" id="182803"/>
    <lineage>
        <taxon>Eukaryota</taxon>
        <taxon>Metazoa</taxon>
        <taxon>Ecdysozoa</taxon>
        <taxon>Arthropoda</taxon>
        <taxon>Chelicerata</taxon>
        <taxon>Arachnida</taxon>
        <taxon>Araneae</taxon>
        <taxon>Araneomorphae</taxon>
        <taxon>Entelegynae</taxon>
        <taxon>Araneoidea</taxon>
        <taxon>Araneidae</taxon>
        <taxon>Araneus</taxon>
    </lineage>
</organism>
<reference evidence="1 2" key="1">
    <citation type="journal article" date="2019" name="Sci. Rep.">
        <title>Orb-weaving spider Araneus ventricosus genome elucidates the spidroin gene catalogue.</title>
        <authorList>
            <person name="Kono N."/>
            <person name="Nakamura H."/>
            <person name="Ohtoshi R."/>
            <person name="Moran D.A.P."/>
            <person name="Shinohara A."/>
            <person name="Yoshida Y."/>
            <person name="Fujiwara M."/>
            <person name="Mori M."/>
            <person name="Tomita M."/>
            <person name="Arakawa K."/>
        </authorList>
    </citation>
    <scope>NUCLEOTIDE SEQUENCE [LARGE SCALE GENOMIC DNA]</scope>
</reference>
<sequence length="124" mass="14818">MKWKYFYFLVGKPSNCGAAQKIADETQLSSRRVCLIEHKWFESINYLILLLKIAKMRQFCKFVDFRWYAEMESKFFYKKWILSWRTGSNPFLERSEERGSVLQGQDEHLASPEKFDVVEIASRS</sequence>
<dbReference type="Proteomes" id="UP000499080">
    <property type="component" value="Unassembled WGS sequence"/>
</dbReference>
<evidence type="ECO:0000313" key="2">
    <source>
        <dbReference type="Proteomes" id="UP000499080"/>
    </source>
</evidence>